<accession>A0A3N4IZZ3</accession>
<proteinExistence type="predicted"/>
<evidence type="ECO:0000313" key="2">
    <source>
        <dbReference type="EMBL" id="RPA88746.1"/>
    </source>
</evidence>
<organism evidence="3 4">
    <name type="scientific">Choiromyces venosus 120613-1</name>
    <dbReference type="NCBI Taxonomy" id="1336337"/>
    <lineage>
        <taxon>Eukaryota</taxon>
        <taxon>Fungi</taxon>
        <taxon>Dikarya</taxon>
        <taxon>Ascomycota</taxon>
        <taxon>Pezizomycotina</taxon>
        <taxon>Pezizomycetes</taxon>
        <taxon>Pezizales</taxon>
        <taxon>Tuberaceae</taxon>
        <taxon>Choiromyces</taxon>
    </lineage>
</organism>
<dbReference type="AlphaFoldDB" id="A0A3N4IZZ3"/>
<dbReference type="Proteomes" id="UP000276215">
    <property type="component" value="Unassembled WGS sequence"/>
</dbReference>
<evidence type="ECO:0000256" key="1">
    <source>
        <dbReference type="SAM" id="MobiDB-lite"/>
    </source>
</evidence>
<evidence type="ECO:0000313" key="4">
    <source>
        <dbReference type="Proteomes" id="UP000276215"/>
    </source>
</evidence>
<feature type="region of interest" description="Disordered" evidence="1">
    <location>
        <begin position="33"/>
        <end position="59"/>
    </location>
</feature>
<evidence type="ECO:0000313" key="3">
    <source>
        <dbReference type="EMBL" id="RPA91456.1"/>
    </source>
</evidence>
<protein>
    <submittedName>
        <fullName evidence="3">Uncharacterized protein</fullName>
    </submittedName>
</protein>
<keyword evidence="4" id="KW-1185">Reference proteome</keyword>
<dbReference type="EMBL" id="ML120687">
    <property type="protein sequence ID" value="RPA88746.1"/>
    <property type="molecule type" value="Genomic_DNA"/>
</dbReference>
<gene>
    <name evidence="3" type="ORF">L873DRAFT_308008</name>
    <name evidence="2" type="ORF">L873DRAFT_859266</name>
</gene>
<sequence length="59" mass="7063">MRILNILVDQRLLKQLRLSYEKEKFHYWLSQTPLSPSLRPRTKPPSPIRLPTLSPIHMK</sequence>
<name>A0A3N4IZZ3_9PEZI</name>
<dbReference type="EMBL" id="ML120496">
    <property type="protein sequence ID" value="RPA91456.1"/>
    <property type="molecule type" value="Genomic_DNA"/>
</dbReference>
<reference evidence="3 4" key="1">
    <citation type="journal article" date="2018" name="Nat. Ecol. Evol.">
        <title>Pezizomycetes genomes reveal the molecular basis of ectomycorrhizal truffle lifestyle.</title>
        <authorList>
            <person name="Murat C."/>
            <person name="Payen T."/>
            <person name="Noel B."/>
            <person name="Kuo A."/>
            <person name="Morin E."/>
            <person name="Chen J."/>
            <person name="Kohler A."/>
            <person name="Krizsan K."/>
            <person name="Balestrini R."/>
            <person name="Da Silva C."/>
            <person name="Montanini B."/>
            <person name="Hainaut M."/>
            <person name="Levati E."/>
            <person name="Barry K.W."/>
            <person name="Belfiori B."/>
            <person name="Cichocki N."/>
            <person name="Clum A."/>
            <person name="Dockter R.B."/>
            <person name="Fauchery L."/>
            <person name="Guy J."/>
            <person name="Iotti M."/>
            <person name="Le Tacon F."/>
            <person name="Lindquist E.A."/>
            <person name="Lipzen A."/>
            <person name="Malagnac F."/>
            <person name="Mello A."/>
            <person name="Molinier V."/>
            <person name="Miyauchi S."/>
            <person name="Poulain J."/>
            <person name="Riccioni C."/>
            <person name="Rubini A."/>
            <person name="Sitrit Y."/>
            <person name="Splivallo R."/>
            <person name="Traeger S."/>
            <person name="Wang M."/>
            <person name="Zifcakova L."/>
            <person name="Wipf D."/>
            <person name="Zambonelli A."/>
            <person name="Paolocci F."/>
            <person name="Nowrousian M."/>
            <person name="Ottonello S."/>
            <person name="Baldrian P."/>
            <person name="Spatafora J.W."/>
            <person name="Henrissat B."/>
            <person name="Nagy L.G."/>
            <person name="Aury J.M."/>
            <person name="Wincker P."/>
            <person name="Grigoriev I.V."/>
            <person name="Bonfante P."/>
            <person name="Martin F.M."/>
        </authorList>
    </citation>
    <scope>NUCLEOTIDE SEQUENCE [LARGE SCALE GENOMIC DNA]</scope>
    <source>
        <strain evidence="3 4">120613-1</strain>
    </source>
</reference>